<dbReference type="EMBL" id="JBHTKI010000018">
    <property type="protein sequence ID" value="MFD1032138.1"/>
    <property type="molecule type" value="Genomic_DNA"/>
</dbReference>
<dbReference type="RefSeq" id="WP_144841660.1">
    <property type="nucleotide sequence ID" value="NZ_JBHTKI010000018.1"/>
</dbReference>
<evidence type="ECO:0000313" key="2">
    <source>
        <dbReference type="Proteomes" id="UP001597109"/>
    </source>
</evidence>
<gene>
    <name evidence="1" type="ORF">ACFQ1X_11925</name>
</gene>
<sequence length="153" mass="18162">MTEITFLASSKPFKIPTEIQEYNQRTVFATEEDFMFFTVHEAVDSWLQEIQGVFSLPYIYEAEGIGNRLFLKYIEEYMEIGDVLEVYHVPNQHAFLRYKEKMQSNPEPIEVNTGTYTYRDSSGFYQLNPKKWVEELSHRNFITEHGVTTFVKY</sequence>
<name>A0ABW3LBZ4_9BACL</name>
<proteinExistence type="predicted"/>
<organism evidence="1 2">
    <name type="scientific">Metaplanococcus flavidus</name>
    <dbReference type="NCBI Taxonomy" id="569883"/>
    <lineage>
        <taxon>Bacteria</taxon>
        <taxon>Bacillati</taxon>
        <taxon>Bacillota</taxon>
        <taxon>Bacilli</taxon>
        <taxon>Bacillales</taxon>
        <taxon>Caryophanaceae</taxon>
        <taxon>Metaplanococcus</taxon>
    </lineage>
</organism>
<protein>
    <submittedName>
        <fullName evidence="1">Uncharacterized protein</fullName>
    </submittedName>
</protein>
<accession>A0ABW3LBZ4</accession>
<comment type="caution">
    <text evidence="1">The sequence shown here is derived from an EMBL/GenBank/DDBJ whole genome shotgun (WGS) entry which is preliminary data.</text>
</comment>
<keyword evidence="2" id="KW-1185">Reference proteome</keyword>
<dbReference type="Proteomes" id="UP001597109">
    <property type="component" value="Unassembled WGS sequence"/>
</dbReference>
<reference evidence="2" key="1">
    <citation type="journal article" date="2019" name="Int. J. Syst. Evol. Microbiol.">
        <title>The Global Catalogue of Microorganisms (GCM) 10K type strain sequencing project: providing services to taxonomists for standard genome sequencing and annotation.</title>
        <authorList>
            <consortium name="The Broad Institute Genomics Platform"/>
            <consortium name="The Broad Institute Genome Sequencing Center for Infectious Disease"/>
            <person name="Wu L."/>
            <person name="Ma J."/>
        </authorList>
    </citation>
    <scope>NUCLEOTIDE SEQUENCE [LARGE SCALE GENOMIC DNA]</scope>
    <source>
        <strain evidence="2">CCUG 56756</strain>
    </source>
</reference>
<evidence type="ECO:0000313" key="1">
    <source>
        <dbReference type="EMBL" id="MFD1032138.1"/>
    </source>
</evidence>